<evidence type="ECO:0000259" key="5">
    <source>
        <dbReference type="PROSITE" id="PS50090"/>
    </source>
</evidence>
<dbReference type="InterPro" id="IPR001005">
    <property type="entry name" value="SANT/Myb"/>
</dbReference>
<keyword evidence="3" id="KW-0539">Nucleus</keyword>
<keyword evidence="8" id="KW-1185">Reference proteome</keyword>
<dbReference type="Proteomes" id="UP000737018">
    <property type="component" value="Unassembled WGS sequence"/>
</dbReference>
<dbReference type="Gene3D" id="1.10.10.60">
    <property type="entry name" value="Homeodomain-like"/>
    <property type="match status" value="1"/>
</dbReference>
<evidence type="ECO:0000256" key="1">
    <source>
        <dbReference type="ARBA" id="ARBA00004123"/>
    </source>
</evidence>
<dbReference type="AlphaFoldDB" id="A0A8J4RVP4"/>
<feature type="compositionally biased region" description="Basic and acidic residues" evidence="4">
    <location>
        <begin position="227"/>
        <end position="241"/>
    </location>
</feature>
<dbReference type="InterPro" id="IPR009057">
    <property type="entry name" value="Homeodomain-like_sf"/>
</dbReference>
<proteinExistence type="predicted"/>
<dbReference type="GO" id="GO:0030154">
    <property type="term" value="P:cell differentiation"/>
    <property type="evidence" value="ECO:0007669"/>
    <property type="project" value="TreeGrafter"/>
</dbReference>
<dbReference type="InterPro" id="IPR017930">
    <property type="entry name" value="Myb_dom"/>
</dbReference>
<evidence type="ECO:0000313" key="7">
    <source>
        <dbReference type="EMBL" id="KAF3969121.1"/>
    </source>
</evidence>
<dbReference type="SUPFAM" id="SSF46689">
    <property type="entry name" value="Homeodomain-like"/>
    <property type="match status" value="1"/>
</dbReference>
<feature type="domain" description="Myb-like" evidence="5">
    <location>
        <begin position="1"/>
        <end position="24"/>
    </location>
</feature>
<feature type="domain" description="HTH myb-type" evidence="6">
    <location>
        <begin position="1"/>
        <end position="28"/>
    </location>
</feature>
<keyword evidence="2" id="KW-0238">DNA-binding</keyword>
<dbReference type="GO" id="GO:0005634">
    <property type="term" value="C:nucleus"/>
    <property type="evidence" value="ECO:0007669"/>
    <property type="project" value="UniProtKB-SubCell"/>
</dbReference>
<dbReference type="OrthoDB" id="2143914at2759"/>
<dbReference type="GO" id="GO:0006355">
    <property type="term" value="P:regulation of DNA-templated transcription"/>
    <property type="evidence" value="ECO:0007669"/>
    <property type="project" value="TreeGrafter"/>
</dbReference>
<evidence type="ECO:0000313" key="8">
    <source>
        <dbReference type="Proteomes" id="UP000737018"/>
    </source>
</evidence>
<dbReference type="InterPro" id="IPR015495">
    <property type="entry name" value="Myb_TF_plants"/>
</dbReference>
<reference evidence="7" key="1">
    <citation type="submission" date="2020-03" db="EMBL/GenBank/DDBJ databases">
        <title>Castanea mollissima Vanexum genome sequencing.</title>
        <authorList>
            <person name="Staton M."/>
        </authorList>
    </citation>
    <scope>NUCLEOTIDE SEQUENCE</scope>
    <source>
        <tissue evidence="7">Leaf</tissue>
    </source>
</reference>
<evidence type="ECO:0000259" key="6">
    <source>
        <dbReference type="PROSITE" id="PS51294"/>
    </source>
</evidence>
<dbReference type="GO" id="GO:0000976">
    <property type="term" value="F:transcription cis-regulatory region binding"/>
    <property type="evidence" value="ECO:0007669"/>
    <property type="project" value="TreeGrafter"/>
</dbReference>
<dbReference type="PROSITE" id="PS50090">
    <property type="entry name" value="MYB_LIKE"/>
    <property type="match status" value="1"/>
</dbReference>
<sequence>WSLIAGSLPGRTDNEIKNYWNSHLSRKLYSFTKSTNESLSTVINMAATRKGRDGRGRIRRLTTKKHKNTASNIVGMSPLQSGTTATDDEVLDPRAQEKARVPGFTFARQAEKNPMMGLFGSGAPEQQGEVKRGPGVHGSCMDTTVIKLGQAGPNKEGLKSEAVLCPSQKRESEGLGPYEWFDGEIMHPGYVLESGVQNTGETVAHKKQRENGVLGINSEEERVNNRALKTEKETTSEEKESSVISSNVADGEWNTCSSSINSSFDYEWLDWDWVGGAECHNQYELWDEGENMTVCLWGTGNGED</sequence>
<feature type="region of interest" description="Disordered" evidence="4">
    <location>
        <begin position="227"/>
        <end position="246"/>
    </location>
</feature>
<dbReference type="PANTHER" id="PTHR47998">
    <property type="entry name" value="TRANSCRIPTION FACTOR MYB51-LIKE ISOFORM X1"/>
    <property type="match status" value="1"/>
</dbReference>
<protein>
    <submittedName>
        <fullName evidence="7">Uncharacterized protein</fullName>
    </submittedName>
</protein>
<dbReference type="PANTHER" id="PTHR47998:SF91">
    <property type="entry name" value="MYB-RELATED PROTEIN 308-LIKE"/>
    <property type="match status" value="1"/>
</dbReference>
<organism evidence="7 8">
    <name type="scientific">Castanea mollissima</name>
    <name type="common">Chinese chestnut</name>
    <dbReference type="NCBI Taxonomy" id="60419"/>
    <lineage>
        <taxon>Eukaryota</taxon>
        <taxon>Viridiplantae</taxon>
        <taxon>Streptophyta</taxon>
        <taxon>Embryophyta</taxon>
        <taxon>Tracheophyta</taxon>
        <taxon>Spermatophyta</taxon>
        <taxon>Magnoliopsida</taxon>
        <taxon>eudicotyledons</taxon>
        <taxon>Gunneridae</taxon>
        <taxon>Pentapetalae</taxon>
        <taxon>rosids</taxon>
        <taxon>fabids</taxon>
        <taxon>Fagales</taxon>
        <taxon>Fagaceae</taxon>
        <taxon>Castanea</taxon>
    </lineage>
</organism>
<evidence type="ECO:0000256" key="2">
    <source>
        <dbReference type="ARBA" id="ARBA00023125"/>
    </source>
</evidence>
<evidence type="ECO:0000256" key="3">
    <source>
        <dbReference type="ARBA" id="ARBA00023242"/>
    </source>
</evidence>
<dbReference type="Pfam" id="PF00249">
    <property type="entry name" value="Myb_DNA-binding"/>
    <property type="match status" value="1"/>
</dbReference>
<evidence type="ECO:0000256" key="4">
    <source>
        <dbReference type="SAM" id="MobiDB-lite"/>
    </source>
</evidence>
<dbReference type="CDD" id="cd00167">
    <property type="entry name" value="SANT"/>
    <property type="match status" value="1"/>
</dbReference>
<name>A0A8J4RVP4_9ROSI</name>
<comment type="subcellular location">
    <subcellularLocation>
        <location evidence="1">Nucleus</location>
    </subcellularLocation>
</comment>
<dbReference type="EMBL" id="JRKL02000682">
    <property type="protein sequence ID" value="KAF3969121.1"/>
    <property type="molecule type" value="Genomic_DNA"/>
</dbReference>
<dbReference type="PROSITE" id="PS51294">
    <property type="entry name" value="HTH_MYB"/>
    <property type="match status" value="1"/>
</dbReference>
<feature type="non-terminal residue" evidence="7">
    <location>
        <position position="1"/>
    </location>
</feature>
<comment type="caution">
    <text evidence="7">The sequence shown here is derived from an EMBL/GenBank/DDBJ whole genome shotgun (WGS) entry which is preliminary data.</text>
</comment>
<accession>A0A8J4RVP4</accession>
<gene>
    <name evidence="7" type="ORF">CMV_007051</name>
</gene>